<dbReference type="InterPro" id="IPR001130">
    <property type="entry name" value="TatD-like"/>
</dbReference>
<reference evidence="3" key="1">
    <citation type="journal article" date="2019" name="Int. J. Syst. Evol. Microbiol.">
        <title>The Global Catalogue of Microorganisms (GCM) 10K type strain sequencing project: providing services to taxonomists for standard genome sequencing and annotation.</title>
        <authorList>
            <consortium name="The Broad Institute Genomics Platform"/>
            <consortium name="The Broad Institute Genome Sequencing Center for Infectious Disease"/>
            <person name="Wu L."/>
            <person name="Ma J."/>
        </authorList>
    </citation>
    <scope>NUCLEOTIDE SEQUENCE [LARGE SCALE GENOMIC DNA]</scope>
    <source>
        <strain evidence="3">NBRC 108565</strain>
    </source>
</reference>
<keyword evidence="2" id="KW-0378">Hydrolase</keyword>
<evidence type="ECO:0000313" key="3">
    <source>
        <dbReference type="Proteomes" id="UP001321475"/>
    </source>
</evidence>
<gene>
    <name evidence="2" type="ORF">GCM10025865_20090</name>
</gene>
<dbReference type="SUPFAM" id="SSF51556">
    <property type="entry name" value="Metallo-dependent hydrolases"/>
    <property type="match status" value="1"/>
</dbReference>
<feature type="region of interest" description="Disordered" evidence="1">
    <location>
        <begin position="91"/>
        <end position="123"/>
    </location>
</feature>
<evidence type="ECO:0000256" key="1">
    <source>
        <dbReference type="SAM" id="MobiDB-lite"/>
    </source>
</evidence>
<keyword evidence="3" id="KW-1185">Reference proteome</keyword>
<dbReference type="RefSeq" id="WP_286217140.1">
    <property type="nucleotide sequence ID" value="NZ_AP027729.1"/>
</dbReference>
<organism evidence="2 3">
    <name type="scientific">Paraoerskovia sediminicola</name>
    <dbReference type="NCBI Taxonomy" id="1138587"/>
    <lineage>
        <taxon>Bacteria</taxon>
        <taxon>Bacillati</taxon>
        <taxon>Actinomycetota</taxon>
        <taxon>Actinomycetes</taxon>
        <taxon>Micrococcales</taxon>
        <taxon>Cellulomonadaceae</taxon>
        <taxon>Paraoerskovia</taxon>
    </lineage>
</organism>
<dbReference type="GO" id="GO:0016787">
    <property type="term" value="F:hydrolase activity"/>
    <property type="evidence" value="ECO:0007669"/>
    <property type="project" value="UniProtKB-KW"/>
</dbReference>
<dbReference type="Pfam" id="PF01026">
    <property type="entry name" value="TatD_DNase"/>
    <property type="match status" value="1"/>
</dbReference>
<feature type="compositionally biased region" description="Polar residues" evidence="1">
    <location>
        <begin position="109"/>
        <end position="123"/>
    </location>
</feature>
<dbReference type="InterPro" id="IPR032466">
    <property type="entry name" value="Metal_Hydrolase"/>
</dbReference>
<dbReference type="CDD" id="cd01310">
    <property type="entry name" value="TatD_DNAse"/>
    <property type="match status" value="1"/>
</dbReference>
<sequence length="355" mass="37860">MAKRRERGWPVDPDPLPFPVVDNHTHLDAIAPFAAQVTDRVPDDAGNLVEVPIPVPTVAETVARAEAVGVDRMVQVGCDLEAVRWTDELLRGTSPLSSGPPPSTAPSMRPSTAPSTRRSTPPSTALLGAVAIHPNEAVLHALGAHPDASAIEIAADGLTPEPGAVHATSLDDAIAEVAAVAGANPRVRAIGETGMDLFRAGPQGERVQREAFRAHVALAKELGLAMQIHDRDAHAQVLDVLASDGAPEVTVFHCFSGDAEMARFCAEQGWYLSFAGPVSFRANEGLREALREVPLSQVLVETDAPYLTPHPYRGRPNAPYLLPHTVRTVAEVLGVDLERVCRTVSETSERVYGAW</sequence>
<dbReference type="Proteomes" id="UP001321475">
    <property type="component" value="Chromosome"/>
</dbReference>
<dbReference type="PANTHER" id="PTHR46124">
    <property type="entry name" value="D-AMINOACYL-TRNA DEACYLASE"/>
    <property type="match status" value="1"/>
</dbReference>
<proteinExistence type="predicted"/>
<name>A0ABN6XD67_9CELL</name>
<accession>A0ABN6XD67</accession>
<evidence type="ECO:0000313" key="2">
    <source>
        <dbReference type="EMBL" id="BDZ42710.1"/>
    </source>
</evidence>
<protein>
    <submittedName>
        <fullName evidence="2">Hydrolase TatD</fullName>
    </submittedName>
</protein>
<dbReference type="EMBL" id="AP027729">
    <property type="protein sequence ID" value="BDZ42710.1"/>
    <property type="molecule type" value="Genomic_DNA"/>
</dbReference>
<dbReference type="PANTHER" id="PTHR46124:SF2">
    <property type="entry name" value="D-AMINOACYL-TRNA DEACYLASE"/>
    <property type="match status" value="1"/>
</dbReference>
<dbReference type="Gene3D" id="3.20.20.140">
    <property type="entry name" value="Metal-dependent hydrolases"/>
    <property type="match status" value="1"/>
</dbReference>